<dbReference type="GO" id="GO:0005524">
    <property type="term" value="F:ATP binding"/>
    <property type="evidence" value="ECO:0007669"/>
    <property type="project" value="InterPro"/>
</dbReference>
<dbReference type="GO" id="GO:0005737">
    <property type="term" value="C:cytoplasm"/>
    <property type="evidence" value="ECO:0007669"/>
    <property type="project" value="TreeGrafter"/>
</dbReference>
<dbReference type="InterPro" id="IPR008271">
    <property type="entry name" value="Ser/Thr_kinase_AS"/>
</dbReference>
<feature type="region of interest" description="Disordered" evidence="1">
    <location>
        <begin position="343"/>
        <end position="417"/>
    </location>
</feature>
<proteinExistence type="predicted"/>
<reference evidence="3" key="1">
    <citation type="submission" date="2023-04" db="EMBL/GenBank/DDBJ databases">
        <title>Ambrosiozyma monospora NBRC 1965.</title>
        <authorList>
            <person name="Ichikawa N."/>
            <person name="Sato H."/>
            <person name="Tonouchi N."/>
        </authorList>
    </citation>
    <scope>NUCLEOTIDE SEQUENCE</scope>
    <source>
        <strain evidence="3">NBRC 1965</strain>
    </source>
</reference>
<accession>A0A9W6YUU8</accession>
<organism evidence="3 4">
    <name type="scientific">Ambrosiozyma monospora</name>
    <name type="common">Yeast</name>
    <name type="synonym">Endomycopsis monosporus</name>
    <dbReference type="NCBI Taxonomy" id="43982"/>
    <lineage>
        <taxon>Eukaryota</taxon>
        <taxon>Fungi</taxon>
        <taxon>Dikarya</taxon>
        <taxon>Ascomycota</taxon>
        <taxon>Saccharomycotina</taxon>
        <taxon>Pichiomycetes</taxon>
        <taxon>Pichiales</taxon>
        <taxon>Pichiaceae</taxon>
        <taxon>Ambrosiozyma</taxon>
    </lineage>
</organism>
<feature type="compositionally biased region" description="Low complexity" evidence="1">
    <location>
        <begin position="747"/>
        <end position="760"/>
    </location>
</feature>
<feature type="compositionally biased region" description="Low complexity" evidence="1">
    <location>
        <begin position="874"/>
        <end position="885"/>
    </location>
</feature>
<feature type="region of interest" description="Disordered" evidence="1">
    <location>
        <begin position="953"/>
        <end position="1021"/>
    </location>
</feature>
<feature type="compositionally biased region" description="Polar residues" evidence="1">
    <location>
        <begin position="571"/>
        <end position="585"/>
    </location>
</feature>
<feature type="compositionally biased region" description="Polar residues" evidence="1">
    <location>
        <begin position="770"/>
        <end position="785"/>
    </location>
</feature>
<feature type="region of interest" description="Disordered" evidence="1">
    <location>
        <begin position="470"/>
        <end position="490"/>
    </location>
</feature>
<dbReference type="PROSITE" id="PS50011">
    <property type="entry name" value="PROTEIN_KINASE_DOM"/>
    <property type="match status" value="1"/>
</dbReference>
<dbReference type="InterPro" id="IPR000719">
    <property type="entry name" value="Prot_kinase_dom"/>
</dbReference>
<feature type="compositionally biased region" description="Polar residues" evidence="1">
    <location>
        <begin position="890"/>
        <end position="905"/>
    </location>
</feature>
<sequence>MMNPLISKHPNITGLLDHFDTYIVLEYCSRGDLHDAIQQGIAPISTRDVIDVYLQLISAVEYCHSMGIYHRDIKPENILISDDWSIKLTDFGLATTHNYCSDFDVGSERYMAPELLDHKDIDGYYADKVDFWSLGICLLNIVFGKSPFRSASAKDKLFLHFAANRETLFDIFPAMSYDLFAILRYSLTIDPSNRDLELIKENVMKAEYLTIDDEFEHEDMVSINSGGKNVGTIADVEDEDDEANDVEEEDDEEEEEFNEPSTPAPSAPVATTAVSVAPAMAVPIIEIKPFREALHHAAGSMTPIRERERSGTPESMFGIDAALTSNDTSNCSSMAVSMHNSASASSNNNVLDTSPSNDQSSLKSSIGSPDSTGSNLSVSTSPFAAKAERAARYVPPRRPIQIPTVTNTSNYKNRSQNGRVIKRESWWNNLSGSGHSNEDNNSPFRRADFFTPKSVFNHYLEKVDKNRFNNQNNINNGNGNGNFQSNGQFDDYEKYKFHPNSNNNNHYIYNKNDDYKRRAWRTRVDFNKGGYGIGNGNGNTKKNSFRGGNTNHNNNNNNNSYRNGFSAHRTGASSYLSTKSSNKYGSSGAKPSASSYTSNTSVGSSSFKKQSFLAISPTGTSKKKIPGSVGTTGKYIPPNLRKSAKRDETSSVSGVTAASAGHDNVLGGLSDDEMFLFDDAVVVSPKRKSKRDSGYSILNFAESSKKEQSDLVEHQYSPTSSSGVLGHQVSCLTQQFADSNLYHGDNNDGQQQDGNGSSSDSSKKSREASLATTISGKMSSIGSNLTSVSSAASTTITGNTNTMKSKTLGGSGNNSGKYVPPHQRRNSHSAVQGGPPHFASNYNPAGILKRSTVHNINAPGSTTVNGKQVRIKGDNSNNYNNDNAGNGTGFSSHFSNSVPTAQKSSWFYHGNYNNQPQQQQQQQQQHYHAHGQHQHQVSATKFSGLFNSGYNGYSTSNNNTNANSNNMNMNNNNNNHHHRRYSNNFVNSSIPAPHATRSSKSPVRQPRLRNPPSSSSSTQYQIQVDAVIAKENEDKAARRLSWAEFLNDDSLNFDDDEDGVFDDDFDFSGVGVGGVGGIGSGADDSSMMLFDADDADILPIAEHKRTNQRKLGVY</sequence>
<dbReference type="GO" id="GO:0004674">
    <property type="term" value="F:protein serine/threonine kinase activity"/>
    <property type="evidence" value="ECO:0007669"/>
    <property type="project" value="InterPro"/>
</dbReference>
<comment type="caution">
    <text evidence="3">The sequence shown here is derived from an EMBL/GenBank/DDBJ whole genome shotgun (WGS) entry which is preliminary data.</text>
</comment>
<dbReference type="SUPFAM" id="SSF56112">
    <property type="entry name" value="Protein kinase-like (PK-like)"/>
    <property type="match status" value="1"/>
</dbReference>
<dbReference type="OrthoDB" id="4062651at2759"/>
<feature type="compositionally biased region" description="Low complexity" evidence="1">
    <location>
        <begin position="592"/>
        <end position="604"/>
    </location>
</feature>
<dbReference type="InterPro" id="IPR045269">
    <property type="entry name" value="Atg1-like"/>
</dbReference>
<keyword evidence="4" id="KW-1185">Reference proteome</keyword>
<feature type="compositionally biased region" description="Low complexity" evidence="1">
    <location>
        <begin position="470"/>
        <end position="489"/>
    </location>
</feature>
<feature type="region of interest" description="Disordered" evidence="1">
    <location>
        <begin position="740"/>
        <end position="843"/>
    </location>
</feature>
<feature type="compositionally biased region" description="Low complexity" evidence="1">
    <location>
        <begin position="538"/>
        <end position="566"/>
    </location>
</feature>
<dbReference type="GO" id="GO:0010506">
    <property type="term" value="P:regulation of autophagy"/>
    <property type="evidence" value="ECO:0007669"/>
    <property type="project" value="InterPro"/>
</dbReference>
<feature type="compositionally biased region" description="Low complexity" evidence="1">
    <location>
        <begin position="786"/>
        <end position="797"/>
    </location>
</feature>
<dbReference type="Gene3D" id="1.10.510.10">
    <property type="entry name" value="Transferase(Phosphotransferase) domain 1"/>
    <property type="match status" value="1"/>
</dbReference>
<feature type="region of interest" description="Disordered" evidence="1">
    <location>
        <begin position="858"/>
        <end position="936"/>
    </location>
</feature>
<feature type="compositionally biased region" description="Low complexity" evidence="1">
    <location>
        <begin position="650"/>
        <end position="661"/>
    </location>
</feature>
<dbReference type="Pfam" id="PF00069">
    <property type="entry name" value="Pkinase"/>
    <property type="match status" value="1"/>
</dbReference>
<dbReference type="AlphaFoldDB" id="A0A9W6YUU8"/>
<evidence type="ECO:0000313" key="3">
    <source>
        <dbReference type="EMBL" id="GMG20613.1"/>
    </source>
</evidence>
<dbReference type="PANTHER" id="PTHR24348">
    <property type="entry name" value="SERINE/THREONINE-PROTEIN KINASE UNC-51-RELATED"/>
    <property type="match status" value="1"/>
</dbReference>
<evidence type="ECO:0000313" key="4">
    <source>
        <dbReference type="Proteomes" id="UP001165063"/>
    </source>
</evidence>
<dbReference type="Proteomes" id="UP001165063">
    <property type="component" value="Unassembled WGS sequence"/>
</dbReference>
<feature type="region of interest" description="Disordered" evidence="1">
    <location>
        <begin position="618"/>
        <end position="664"/>
    </location>
</feature>
<feature type="region of interest" description="Disordered" evidence="1">
    <location>
        <begin position="226"/>
        <end position="270"/>
    </location>
</feature>
<feature type="compositionally biased region" description="Low complexity" evidence="1">
    <location>
        <begin position="953"/>
        <end position="974"/>
    </location>
</feature>
<gene>
    <name evidence="3" type="ORF">Amon01_000136300</name>
</gene>
<feature type="compositionally biased region" description="Acidic residues" evidence="1">
    <location>
        <begin position="235"/>
        <end position="258"/>
    </location>
</feature>
<dbReference type="EMBL" id="BSXU01000414">
    <property type="protein sequence ID" value="GMG20613.1"/>
    <property type="molecule type" value="Genomic_DNA"/>
</dbReference>
<name>A0A9W6YUU8_AMBMO</name>
<feature type="compositionally biased region" description="Polar residues" evidence="1">
    <location>
        <begin position="351"/>
        <end position="382"/>
    </location>
</feature>
<feature type="compositionally biased region" description="Low complexity" evidence="1">
    <location>
        <begin position="915"/>
        <end position="926"/>
    </location>
</feature>
<protein>
    <submittedName>
        <fullName evidence="3">Unnamed protein product</fullName>
    </submittedName>
</protein>
<dbReference type="PROSITE" id="PS00108">
    <property type="entry name" value="PROTEIN_KINASE_ST"/>
    <property type="match status" value="1"/>
</dbReference>
<feature type="region of interest" description="Disordered" evidence="1">
    <location>
        <begin position="533"/>
        <end position="604"/>
    </location>
</feature>
<dbReference type="InterPro" id="IPR011009">
    <property type="entry name" value="Kinase-like_dom_sf"/>
</dbReference>
<feature type="compositionally biased region" description="Polar residues" evidence="1">
    <location>
        <begin position="403"/>
        <end position="417"/>
    </location>
</feature>
<evidence type="ECO:0000256" key="1">
    <source>
        <dbReference type="SAM" id="MobiDB-lite"/>
    </source>
</evidence>
<evidence type="ECO:0000259" key="2">
    <source>
        <dbReference type="PROSITE" id="PS50011"/>
    </source>
</evidence>
<dbReference type="SMART" id="SM00220">
    <property type="entry name" value="S_TKc"/>
    <property type="match status" value="1"/>
</dbReference>
<feature type="compositionally biased region" description="Polar residues" evidence="1">
    <location>
        <begin position="985"/>
        <end position="1002"/>
    </location>
</feature>
<feature type="domain" description="Protein kinase" evidence="2">
    <location>
        <begin position="1"/>
        <end position="209"/>
    </location>
</feature>